<evidence type="ECO:0000259" key="1">
    <source>
        <dbReference type="Pfam" id="PF14372"/>
    </source>
</evidence>
<evidence type="ECO:0000313" key="3">
    <source>
        <dbReference type="Proteomes" id="UP000289738"/>
    </source>
</evidence>
<dbReference type="PANTHER" id="PTHR23272">
    <property type="entry name" value="BED FINGER-RELATED"/>
    <property type="match status" value="1"/>
</dbReference>
<dbReference type="InterPro" id="IPR025525">
    <property type="entry name" value="hAT-like_transposase_RNase-H"/>
</dbReference>
<dbReference type="EMBL" id="SDMP01000019">
    <property type="protein sequence ID" value="RYQ92138.1"/>
    <property type="molecule type" value="Genomic_DNA"/>
</dbReference>
<organism evidence="2 3">
    <name type="scientific">Arachis hypogaea</name>
    <name type="common">Peanut</name>
    <dbReference type="NCBI Taxonomy" id="3818"/>
    <lineage>
        <taxon>Eukaryota</taxon>
        <taxon>Viridiplantae</taxon>
        <taxon>Streptophyta</taxon>
        <taxon>Embryophyta</taxon>
        <taxon>Tracheophyta</taxon>
        <taxon>Spermatophyta</taxon>
        <taxon>Magnoliopsida</taxon>
        <taxon>eudicotyledons</taxon>
        <taxon>Gunneridae</taxon>
        <taxon>Pentapetalae</taxon>
        <taxon>rosids</taxon>
        <taxon>fabids</taxon>
        <taxon>Fabales</taxon>
        <taxon>Fabaceae</taxon>
        <taxon>Papilionoideae</taxon>
        <taxon>50 kb inversion clade</taxon>
        <taxon>dalbergioids sensu lato</taxon>
        <taxon>Dalbergieae</taxon>
        <taxon>Pterocarpus clade</taxon>
        <taxon>Arachis</taxon>
    </lineage>
</organism>
<evidence type="ECO:0000313" key="2">
    <source>
        <dbReference type="EMBL" id="RYQ92138.1"/>
    </source>
</evidence>
<dbReference type="Proteomes" id="UP000289738">
    <property type="component" value="Chromosome B09"/>
</dbReference>
<dbReference type="GO" id="GO:0003677">
    <property type="term" value="F:DNA binding"/>
    <property type="evidence" value="ECO:0007669"/>
    <property type="project" value="InterPro"/>
</dbReference>
<name>A0A444XQX9_ARAHY</name>
<reference evidence="2 3" key="1">
    <citation type="submission" date="2019-01" db="EMBL/GenBank/DDBJ databases">
        <title>Sequencing of cultivated peanut Arachis hypogaea provides insights into genome evolution and oil improvement.</title>
        <authorList>
            <person name="Chen X."/>
        </authorList>
    </citation>
    <scope>NUCLEOTIDE SEQUENCE [LARGE SCALE GENOMIC DNA]</scope>
    <source>
        <strain evidence="3">cv. Fuhuasheng</strain>
        <tissue evidence="2">Leaves</tissue>
    </source>
</reference>
<dbReference type="PANTHER" id="PTHR23272:SF184">
    <property type="entry name" value="OS03G0311250 PROTEIN"/>
    <property type="match status" value="1"/>
</dbReference>
<keyword evidence="3" id="KW-1185">Reference proteome</keyword>
<comment type="caution">
    <text evidence="2">The sequence shown here is derived from an EMBL/GenBank/DDBJ whole genome shotgun (WGS) entry which is preliminary data.</text>
</comment>
<gene>
    <name evidence="2" type="ORF">Ahy_B09g098289</name>
</gene>
<dbReference type="Pfam" id="PF14372">
    <property type="entry name" value="hAT-like_RNase-H"/>
    <property type="match status" value="1"/>
</dbReference>
<dbReference type="AlphaFoldDB" id="A0A444XQX9"/>
<accession>A0A444XQX9</accession>
<sequence>MFYDATLRIFGSSYVTSNLYMKEVFAFGRKIQQYRNDDDLSISLMASKMKAKYNQYWKNEKTINMLLIVVVLDPCHKLDYVEWCLVNSFGVKVDSELKTKLSSCLHSLHNLYQGKMKEIKISSLNRVQVIKPKTVMIWDCEPDDKSLDILGWWKANDKPQFYSLRGND</sequence>
<proteinExistence type="predicted"/>
<feature type="domain" description="hAT-like transposase RNase-H fold" evidence="1">
    <location>
        <begin position="11"/>
        <end position="112"/>
    </location>
</feature>
<protein>
    <recommendedName>
        <fullName evidence="1">hAT-like transposase RNase-H fold domain-containing protein</fullName>
    </recommendedName>
</protein>